<keyword evidence="2 6" id="KW-0812">Transmembrane</keyword>
<dbReference type="GO" id="GO:0034755">
    <property type="term" value="P:iron ion transmembrane transport"/>
    <property type="evidence" value="ECO:0007669"/>
    <property type="project" value="TreeGrafter"/>
</dbReference>
<dbReference type="GO" id="GO:0005384">
    <property type="term" value="F:manganese ion transmembrane transporter activity"/>
    <property type="evidence" value="ECO:0007669"/>
    <property type="project" value="TreeGrafter"/>
</dbReference>
<dbReference type="STRING" id="379508.A5DV35"/>
<feature type="transmembrane region" description="Helical" evidence="6">
    <location>
        <begin position="527"/>
        <end position="551"/>
    </location>
</feature>
<dbReference type="FunCoup" id="A5DV35">
    <property type="interactions" value="205"/>
</dbReference>
<keyword evidence="3 6" id="KW-1133">Transmembrane helix</keyword>
<dbReference type="GeneID" id="5235662"/>
<reference evidence="7 8" key="1">
    <citation type="journal article" date="2009" name="Nature">
        <title>Evolution of pathogenicity and sexual reproduction in eight Candida genomes.</title>
        <authorList>
            <person name="Butler G."/>
            <person name="Rasmussen M.D."/>
            <person name="Lin M.F."/>
            <person name="Santos M.A."/>
            <person name="Sakthikumar S."/>
            <person name="Munro C.A."/>
            <person name="Rheinbay E."/>
            <person name="Grabherr M."/>
            <person name="Forche A."/>
            <person name="Reedy J.L."/>
            <person name="Agrafioti I."/>
            <person name="Arnaud M.B."/>
            <person name="Bates S."/>
            <person name="Brown A.J."/>
            <person name="Brunke S."/>
            <person name="Costanzo M.C."/>
            <person name="Fitzpatrick D.A."/>
            <person name="de Groot P.W."/>
            <person name="Harris D."/>
            <person name="Hoyer L.L."/>
            <person name="Hube B."/>
            <person name="Klis F.M."/>
            <person name="Kodira C."/>
            <person name="Lennard N."/>
            <person name="Logue M.E."/>
            <person name="Martin R."/>
            <person name="Neiman A.M."/>
            <person name="Nikolaou E."/>
            <person name="Quail M.A."/>
            <person name="Quinn J."/>
            <person name="Santos M.C."/>
            <person name="Schmitzberger F.F."/>
            <person name="Sherlock G."/>
            <person name="Shah P."/>
            <person name="Silverstein K.A."/>
            <person name="Skrzypek M.S."/>
            <person name="Soll D."/>
            <person name="Staggs R."/>
            <person name="Stansfield I."/>
            <person name="Stumpf M.P."/>
            <person name="Sudbery P.E."/>
            <person name="Srikantha T."/>
            <person name="Zeng Q."/>
            <person name="Berman J."/>
            <person name="Berriman M."/>
            <person name="Heitman J."/>
            <person name="Gow N.A."/>
            <person name="Lorenz M.C."/>
            <person name="Birren B.W."/>
            <person name="Kellis M."/>
            <person name="Cuomo C.A."/>
        </authorList>
    </citation>
    <scope>NUCLEOTIDE SEQUENCE [LARGE SCALE GENOMIC DNA]</scope>
    <source>
        <strain evidence="8">ATCC 11503 / BCRC 21390 / CBS 2605 / JCM 1781 / NBRC 1676 / NRRL YB-4239</strain>
    </source>
</reference>
<gene>
    <name evidence="7" type="ORF">LELG_01221</name>
</gene>
<feature type="transmembrane region" description="Helical" evidence="6">
    <location>
        <begin position="12"/>
        <end position="30"/>
    </location>
</feature>
<dbReference type="KEGG" id="lel:PVL30_001190"/>
<dbReference type="GO" id="GO:0030026">
    <property type="term" value="P:intracellular manganese ion homeostasis"/>
    <property type="evidence" value="ECO:0007669"/>
    <property type="project" value="TreeGrafter"/>
</dbReference>
<feature type="transmembrane region" description="Helical" evidence="6">
    <location>
        <begin position="405"/>
        <end position="423"/>
    </location>
</feature>
<dbReference type="GO" id="GO:0006879">
    <property type="term" value="P:intracellular iron ion homeostasis"/>
    <property type="evidence" value="ECO:0007669"/>
    <property type="project" value="EnsemblFungi"/>
</dbReference>
<protein>
    <submittedName>
        <fullName evidence="7">Uncharacterized protein</fullName>
    </submittedName>
</protein>
<dbReference type="HOGENOM" id="CLU_020088_4_1_1"/>
<dbReference type="PANTHER" id="PTHR11706:SF29">
    <property type="entry name" value="IRON TRANSPORTER SMF3"/>
    <property type="match status" value="1"/>
</dbReference>
<keyword evidence="4 6" id="KW-0472">Membrane</keyword>
<dbReference type="OMA" id="PWMQFYQ"/>
<dbReference type="InterPro" id="IPR001046">
    <property type="entry name" value="NRAMP_fam"/>
</dbReference>
<feature type="transmembrane region" description="Helical" evidence="6">
    <location>
        <begin position="435"/>
        <end position="454"/>
    </location>
</feature>
<evidence type="ECO:0000256" key="6">
    <source>
        <dbReference type="SAM" id="Phobius"/>
    </source>
</evidence>
<dbReference type="InParanoid" id="A5DV35"/>
<name>A5DV35_LODEL</name>
<dbReference type="PRINTS" id="PR00447">
    <property type="entry name" value="NATRESASSCMP"/>
</dbReference>
<dbReference type="Proteomes" id="UP000001996">
    <property type="component" value="Unassembled WGS sequence"/>
</dbReference>
<accession>A5DV35</accession>
<dbReference type="GO" id="GO:0000329">
    <property type="term" value="C:fungal-type vacuole membrane"/>
    <property type="evidence" value="ECO:0007669"/>
    <property type="project" value="EnsemblFungi"/>
</dbReference>
<sequence length="556" mass="60737">MLRTLNDLSYKFKKYLTFIGPGLVVSVSYLDPGNYSTSTSSGSMYQYKLCFIIFMANLFAVILQVLCVKLGTITGLDLAEMCRLHLSPKLNLFMYLCAEVAIIATDLAEVVGTAISLEILFGIPLIYGVIITVLDVLIILMAYHKDGSLKQTKVFEILVSILVMATCVCFILELFKCDFPPGSGWEIFKGFLPVNKEIFKEKTALFLSCGIVGSTVMPHSLFLGSALVQPRLKDYDEKHNVKQNQNLLSAGSALGYHQPSSTPLDHVSPPHSPSHPTVPITRIRRISNGSMLIHKYKPSYAAIKYCLNYSYVELVLSLFIIAVFVNAAILIVAGATLFGKPDAEDADLLSIYEMLVYYISPTAGLLFALSMLFSGQSAGIVCTMAGQIIAEGFINWSIEPWKRRIITRVIAIVPVIIVIGIMGREGVAKVMNSSQVVLSFILPIVSAPLIYFTCNKKYMTVERIDHGQLSINESSALLLNTNGADAGAGAGAGADTDTDVDRLNVDDALETDITQPSKLVSFENGRFLRITSILTWIVITALNVYLIIAFANGASI</sequence>
<evidence type="ECO:0000313" key="7">
    <source>
        <dbReference type="EMBL" id="EDK43043.1"/>
    </source>
</evidence>
<evidence type="ECO:0000256" key="5">
    <source>
        <dbReference type="SAM" id="MobiDB-lite"/>
    </source>
</evidence>
<feature type="compositionally biased region" description="Low complexity" evidence="5">
    <location>
        <begin position="266"/>
        <end position="279"/>
    </location>
</feature>
<evidence type="ECO:0000256" key="3">
    <source>
        <dbReference type="ARBA" id="ARBA00022989"/>
    </source>
</evidence>
<evidence type="ECO:0000313" key="8">
    <source>
        <dbReference type="Proteomes" id="UP000001996"/>
    </source>
</evidence>
<comment type="subcellular location">
    <subcellularLocation>
        <location evidence="1">Membrane</location>
        <topology evidence="1">Multi-pass membrane protein</topology>
    </subcellularLocation>
</comment>
<keyword evidence="8" id="KW-1185">Reference proteome</keyword>
<dbReference type="Pfam" id="PF01566">
    <property type="entry name" value="Nramp"/>
    <property type="match status" value="2"/>
</dbReference>
<proteinExistence type="predicted"/>
<dbReference type="NCBIfam" id="TIGR01197">
    <property type="entry name" value="nramp"/>
    <property type="match status" value="1"/>
</dbReference>
<dbReference type="PANTHER" id="PTHR11706">
    <property type="entry name" value="SOLUTE CARRIER PROTEIN FAMILY 11 MEMBER"/>
    <property type="match status" value="1"/>
</dbReference>
<feature type="transmembrane region" description="Helical" evidence="6">
    <location>
        <begin position="155"/>
        <end position="175"/>
    </location>
</feature>
<dbReference type="eggNOG" id="KOG1291">
    <property type="taxonomic scope" value="Eukaryota"/>
</dbReference>
<feature type="transmembrane region" description="Helical" evidence="6">
    <location>
        <begin position="121"/>
        <end position="143"/>
    </location>
</feature>
<dbReference type="AlphaFoldDB" id="A5DV35"/>
<feature type="transmembrane region" description="Helical" evidence="6">
    <location>
        <begin position="314"/>
        <end position="338"/>
    </location>
</feature>
<dbReference type="VEuPathDB" id="FungiDB:LELG_01221"/>
<organism evidence="7 8">
    <name type="scientific">Lodderomyces elongisporus (strain ATCC 11503 / CBS 2605 / JCM 1781 / NBRC 1676 / NRRL YB-4239)</name>
    <name type="common">Yeast</name>
    <name type="synonym">Saccharomyces elongisporus</name>
    <dbReference type="NCBI Taxonomy" id="379508"/>
    <lineage>
        <taxon>Eukaryota</taxon>
        <taxon>Fungi</taxon>
        <taxon>Dikarya</taxon>
        <taxon>Ascomycota</taxon>
        <taxon>Saccharomycotina</taxon>
        <taxon>Pichiomycetes</taxon>
        <taxon>Debaryomycetaceae</taxon>
        <taxon>Candida/Lodderomyces clade</taxon>
        <taxon>Lodderomyces</taxon>
    </lineage>
</organism>
<feature type="transmembrane region" description="Helical" evidence="6">
    <location>
        <begin position="92"/>
        <end position="115"/>
    </location>
</feature>
<feature type="region of interest" description="Disordered" evidence="5">
    <location>
        <begin position="257"/>
        <end position="279"/>
    </location>
</feature>
<dbReference type="NCBIfam" id="NF037982">
    <property type="entry name" value="Nramp_1"/>
    <property type="match status" value="1"/>
</dbReference>
<feature type="transmembrane region" description="Helical" evidence="6">
    <location>
        <begin position="204"/>
        <end position="228"/>
    </location>
</feature>
<dbReference type="OrthoDB" id="409173at2759"/>
<feature type="transmembrane region" description="Helical" evidence="6">
    <location>
        <begin position="358"/>
        <end position="384"/>
    </location>
</feature>
<evidence type="ECO:0000256" key="4">
    <source>
        <dbReference type="ARBA" id="ARBA00023136"/>
    </source>
</evidence>
<dbReference type="GO" id="GO:0015086">
    <property type="term" value="F:cadmium ion transmembrane transporter activity"/>
    <property type="evidence" value="ECO:0007669"/>
    <property type="project" value="TreeGrafter"/>
</dbReference>
<evidence type="ECO:0000256" key="2">
    <source>
        <dbReference type="ARBA" id="ARBA00022692"/>
    </source>
</evidence>
<evidence type="ECO:0000256" key="1">
    <source>
        <dbReference type="ARBA" id="ARBA00004141"/>
    </source>
</evidence>
<dbReference type="EMBL" id="CH981524">
    <property type="protein sequence ID" value="EDK43043.1"/>
    <property type="molecule type" value="Genomic_DNA"/>
</dbReference>
<feature type="transmembrane region" description="Helical" evidence="6">
    <location>
        <begin position="45"/>
        <end position="71"/>
    </location>
</feature>